<evidence type="ECO:0000256" key="5">
    <source>
        <dbReference type="ARBA" id="ARBA00047317"/>
    </source>
</evidence>
<dbReference type="EMBL" id="CADCUA010000259">
    <property type="protein sequence ID" value="CAA9315278.1"/>
    <property type="molecule type" value="Genomic_DNA"/>
</dbReference>
<dbReference type="Gene3D" id="3.40.980.10">
    <property type="entry name" value="MoaB/Mog-like domain"/>
    <property type="match status" value="1"/>
</dbReference>
<comment type="similarity">
    <text evidence="3 6">Belongs to the MoeA family.</text>
</comment>
<dbReference type="SUPFAM" id="SSF53218">
    <property type="entry name" value="Molybdenum cofactor biosynthesis proteins"/>
    <property type="match status" value="1"/>
</dbReference>
<dbReference type="InterPro" id="IPR005111">
    <property type="entry name" value="MoeA_C_domain_IV"/>
</dbReference>
<sequence length="428" mass="45801">MIAFEQAQEIVQRQCARLPDETVPLQALPGRVTANSIRSPVDLPGFDNSAMDGFALRLEGRAADAGTLYTVTGEQAAGDCTVGSRSDADCWSIMTGAQVPQGFDTVVPVEQVEILEWTADGRPLRIRLRDGASPNQHIRRAGEDIALGDVALPGSTFIDAPALMLLAGLGVASARVVRRPRIALICTGRELVDDPVQALAPGQIRNSNAAFLAARIPACGAELVHRETVPDEPALFEAALARARAADADIVISTGAVSMGRFDFVPTVLDRVGAVTLFHKVAMRPGKPLLFAKLPNGALYFGLPGNPVSSVVGFRFFVEAALRTMLGLGREQPWRLPLAHDASKKPGFRLHQKARLQLGSTGRLHVHLLQGQESFKTRPLIEARVWAALPADVSKLGRGDNVDVFPLGHELGVRLGAQHDEEASCALN</sequence>
<keyword evidence="6 8" id="KW-0808">Transferase</keyword>
<evidence type="ECO:0000256" key="3">
    <source>
        <dbReference type="ARBA" id="ARBA00010763"/>
    </source>
</evidence>
<dbReference type="SUPFAM" id="SSF63867">
    <property type="entry name" value="MoeA C-terminal domain-like"/>
    <property type="match status" value="1"/>
</dbReference>
<dbReference type="UniPathway" id="UPA00344"/>
<dbReference type="InterPro" id="IPR001453">
    <property type="entry name" value="MoaB/Mog_dom"/>
</dbReference>
<dbReference type="InterPro" id="IPR008284">
    <property type="entry name" value="MoCF_biosynth_CS"/>
</dbReference>
<dbReference type="SMART" id="SM00852">
    <property type="entry name" value="MoCF_biosynth"/>
    <property type="match status" value="1"/>
</dbReference>
<comment type="cofactor">
    <cofactor evidence="6">
        <name>Mg(2+)</name>
        <dbReference type="ChEBI" id="CHEBI:18420"/>
    </cofactor>
</comment>
<dbReference type="Gene3D" id="2.40.340.10">
    <property type="entry name" value="MoeA, C-terminal, domain IV"/>
    <property type="match status" value="1"/>
</dbReference>
<keyword evidence="6" id="KW-0479">Metal-binding</keyword>
<dbReference type="InterPro" id="IPR036135">
    <property type="entry name" value="MoeA_linker/N_sf"/>
</dbReference>
<comment type="catalytic activity">
    <reaction evidence="5">
        <text>adenylyl-molybdopterin + molybdate = Mo-molybdopterin + AMP + H(+)</text>
        <dbReference type="Rhea" id="RHEA:35047"/>
        <dbReference type="ChEBI" id="CHEBI:15378"/>
        <dbReference type="ChEBI" id="CHEBI:36264"/>
        <dbReference type="ChEBI" id="CHEBI:62727"/>
        <dbReference type="ChEBI" id="CHEBI:71302"/>
        <dbReference type="ChEBI" id="CHEBI:456215"/>
        <dbReference type="EC" id="2.10.1.1"/>
    </reaction>
</comment>
<dbReference type="GO" id="GO:0005829">
    <property type="term" value="C:cytosol"/>
    <property type="evidence" value="ECO:0007669"/>
    <property type="project" value="TreeGrafter"/>
</dbReference>
<dbReference type="GO" id="GO:0046872">
    <property type="term" value="F:metal ion binding"/>
    <property type="evidence" value="ECO:0007669"/>
    <property type="project" value="UniProtKB-UniRule"/>
</dbReference>
<accession>A0A6J4KVT9</accession>
<keyword evidence="6" id="KW-0460">Magnesium</keyword>
<name>A0A6J4KVT9_9GAMM</name>
<protein>
    <recommendedName>
        <fullName evidence="6">Molybdopterin molybdenumtransferase</fullName>
        <ecNumber evidence="6">2.10.1.1</ecNumber>
    </recommendedName>
</protein>
<dbReference type="Pfam" id="PF03453">
    <property type="entry name" value="MoeA_N"/>
    <property type="match status" value="1"/>
</dbReference>
<evidence type="ECO:0000256" key="1">
    <source>
        <dbReference type="ARBA" id="ARBA00002901"/>
    </source>
</evidence>
<keyword evidence="4 6" id="KW-0501">Molybdenum cofactor biosynthesis</keyword>
<dbReference type="Gene3D" id="2.170.190.11">
    <property type="entry name" value="Molybdopterin biosynthesis moea protein, domain 3"/>
    <property type="match status" value="1"/>
</dbReference>
<dbReference type="Pfam" id="PF03454">
    <property type="entry name" value="MoeA_C"/>
    <property type="match status" value="1"/>
</dbReference>
<evidence type="ECO:0000256" key="4">
    <source>
        <dbReference type="ARBA" id="ARBA00023150"/>
    </source>
</evidence>
<dbReference type="AlphaFoldDB" id="A0A6J4KVT9"/>
<comment type="function">
    <text evidence="1 6">Catalyzes the insertion of molybdate into adenylated molybdopterin with the concomitant release of AMP.</text>
</comment>
<proteinExistence type="inferred from homology"/>
<feature type="domain" description="MoaB/Mog" evidence="7">
    <location>
        <begin position="183"/>
        <end position="324"/>
    </location>
</feature>
<evidence type="ECO:0000259" key="7">
    <source>
        <dbReference type="SMART" id="SM00852"/>
    </source>
</evidence>
<comment type="pathway">
    <text evidence="2 6">Cofactor biosynthesis; molybdopterin biosynthesis.</text>
</comment>
<reference evidence="8" key="1">
    <citation type="submission" date="2020-02" db="EMBL/GenBank/DDBJ databases">
        <authorList>
            <person name="Meier V. D."/>
        </authorList>
    </citation>
    <scope>NUCLEOTIDE SEQUENCE</scope>
    <source>
        <strain evidence="8">AVDCRST_MAG71</strain>
    </source>
</reference>
<dbReference type="PROSITE" id="PS01079">
    <property type="entry name" value="MOCF_BIOSYNTHESIS_2"/>
    <property type="match status" value="1"/>
</dbReference>
<evidence type="ECO:0000313" key="8">
    <source>
        <dbReference type="EMBL" id="CAA9315278.1"/>
    </source>
</evidence>
<dbReference type="Pfam" id="PF00994">
    <property type="entry name" value="MoCF_biosynth"/>
    <property type="match status" value="1"/>
</dbReference>
<dbReference type="InterPro" id="IPR036425">
    <property type="entry name" value="MoaB/Mog-like_dom_sf"/>
</dbReference>
<gene>
    <name evidence="8" type="ORF">AVDCRST_MAG71-962</name>
</gene>
<evidence type="ECO:0000256" key="6">
    <source>
        <dbReference type="RuleBase" id="RU365090"/>
    </source>
</evidence>
<dbReference type="PANTHER" id="PTHR10192:SF5">
    <property type="entry name" value="GEPHYRIN"/>
    <property type="match status" value="1"/>
</dbReference>
<dbReference type="InterPro" id="IPR038987">
    <property type="entry name" value="MoeA-like"/>
</dbReference>
<dbReference type="GO" id="GO:0006777">
    <property type="term" value="P:Mo-molybdopterin cofactor biosynthetic process"/>
    <property type="evidence" value="ECO:0007669"/>
    <property type="project" value="UniProtKB-UniRule"/>
</dbReference>
<dbReference type="InterPro" id="IPR036688">
    <property type="entry name" value="MoeA_C_domain_IV_sf"/>
</dbReference>
<dbReference type="Gene3D" id="3.90.105.10">
    <property type="entry name" value="Molybdopterin biosynthesis moea protein, domain 2"/>
    <property type="match status" value="1"/>
</dbReference>
<dbReference type="NCBIfam" id="TIGR00177">
    <property type="entry name" value="molyb_syn"/>
    <property type="match status" value="1"/>
</dbReference>
<dbReference type="PANTHER" id="PTHR10192">
    <property type="entry name" value="MOLYBDOPTERIN BIOSYNTHESIS PROTEIN"/>
    <property type="match status" value="1"/>
</dbReference>
<dbReference type="EC" id="2.10.1.1" evidence="6"/>
<keyword evidence="6" id="KW-0500">Molybdenum</keyword>
<organism evidence="8">
    <name type="scientific">uncultured Lysobacter sp</name>
    <dbReference type="NCBI Taxonomy" id="271060"/>
    <lineage>
        <taxon>Bacteria</taxon>
        <taxon>Pseudomonadati</taxon>
        <taxon>Pseudomonadota</taxon>
        <taxon>Gammaproteobacteria</taxon>
        <taxon>Lysobacterales</taxon>
        <taxon>Lysobacteraceae</taxon>
        <taxon>Lysobacter</taxon>
        <taxon>environmental samples</taxon>
    </lineage>
</organism>
<dbReference type="CDD" id="cd00887">
    <property type="entry name" value="MoeA"/>
    <property type="match status" value="1"/>
</dbReference>
<dbReference type="SUPFAM" id="SSF63882">
    <property type="entry name" value="MoeA N-terminal region -like"/>
    <property type="match status" value="1"/>
</dbReference>
<evidence type="ECO:0000256" key="2">
    <source>
        <dbReference type="ARBA" id="ARBA00005046"/>
    </source>
</evidence>
<dbReference type="InterPro" id="IPR005110">
    <property type="entry name" value="MoeA_linker/N"/>
</dbReference>
<dbReference type="GO" id="GO:0061599">
    <property type="term" value="F:molybdopterin molybdotransferase activity"/>
    <property type="evidence" value="ECO:0007669"/>
    <property type="project" value="UniProtKB-UniRule"/>
</dbReference>